<dbReference type="CTD" id="6754300"/>
<gene>
    <name evidence="1" type="ORF">TRIADDRAFT_56894</name>
</gene>
<reference evidence="1 2" key="1">
    <citation type="journal article" date="2008" name="Nature">
        <title>The Trichoplax genome and the nature of placozoans.</title>
        <authorList>
            <person name="Srivastava M."/>
            <person name="Begovic E."/>
            <person name="Chapman J."/>
            <person name="Putnam N.H."/>
            <person name="Hellsten U."/>
            <person name="Kawashima T."/>
            <person name="Kuo A."/>
            <person name="Mitros T."/>
            <person name="Salamov A."/>
            <person name="Carpenter M.L."/>
            <person name="Signorovitch A.Y."/>
            <person name="Moreno M.A."/>
            <person name="Kamm K."/>
            <person name="Grimwood J."/>
            <person name="Schmutz J."/>
            <person name="Shapiro H."/>
            <person name="Grigoriev I.V."/>
            <person name="Buss L.W."/>
            <person name="Schierwater B."/>
            <person name="Dellaporta S.L."/>
            <person name="Rokhsar D.S."/>
        </authorList>
    </citation>
    <scope>NUCLEOTIDE SEQUENCE [LARGE SCALE GENOMIC DNA]</scope>
    <source>
        <strain evidence="1 2">Grell-BS-1999</strain>
    </source>
</reference>
<evidence type="ECO:0000313" key="1">
    <source>
        <dbReference type="EMBL" id="EDV25197.1"/>
    </source>
</evidence>
<dbReference type="Proteomes" id="UP000009022">
    <property type="component" value="Unassembled WGS sequence"/>
</dbReference>
<dbReference type="RefSeq" id="XP_002113087.1">
    <property type="nucleotide sequence ID" value="XM_002113051.1"/>
</dbReference>
<dbReference type="EMBL" id="DS985245">
    <property type="protein sequence ID" value="EDV25197.1"/>
    <property type="molecule type" value="Genomic_DNA"/>
</dbReference>
<organism evidence="1 2">
    <name type="scientific">Trichoplax adhaerens</name>
    <name type="common">Trichoplax reptans</name>
    <dbReference type="NCBI Taxonomy" id="10228"/>
    <lineage>
        <taxon>Eukaryota</taxon>
        <taxon>Metazoa</taxon>
        <taxon>Placozoa</taxon>
        <taxon>Uniplacotomia</taxon>
        <taxon>Trichoplacea</taxon>
        <taxon>Trichoplacidae</taxon>
        <taxon>Trichoplax</taxon>
    </lineage>
</organism>
<dbReference type="AlphaFoldDB" id="B3RWV7"/>
<name>B3RWV7_TRIAD</name>
<accession>B3RWV7</accession>
<dbReference type="HOGENOM" id="CLU_1847662_0_0_1"/>
<protein>
    <submittedName>
        <fullName evidence="1">Uncharacterized protein</fullName>
    </submittedName>
</protein>
<evidence type="ECO:0000313" key="2">
    <source>
        <dbReference type="Proteomes" id="UP000009022"/>
    </source>
</evidence>
<dbReference type="GeneID" id="6754300"/>
<keyword evidence="2" id="KW-1185">Reference proteome</keyword>
<proteinExistence type="predicted"/>
<sequence>MRFLFSSFIALPTSAFIKGKDINSQLAIRRLATNSSGERAVAIISHDERTILGYTLDVLVDVIWSLMLYASVTCIITERAKTYGVLRLPCIYSVEIEDNSYLNHYVEQLLLGSKINFSSIVDNSEKEDDYNNLKYDLWV</sequence>
<dbReference type="KEGG" id="tad:TRIADDRAFT_56894"/>
<dbReference type="InParanoid" id="B3RWV7"/>